<dbReference type="GO" id="GO:0000166">
    <property type="term" value="F:nucleotide binding"/>
    <property type="evidence" value="ECO:0007669"/>
    <property type="project" value="UniProtKB-KW"/>
</dbReference>
<dbReference type="PANTHER" id="PTHR42747">
    <property type="entry name" value="NITRONATE MONOOXYGENASE-RELATED"/>
    <property type="match status" value="1"/>
</dbReference>
<evidence type="ECO:0000256" key="1">
    <source>
        <dbReference type="ARBA" id="ARBA00001917"/>
    </source>
</evidence>
<reference evidence="8 9" key="1">
    <citation type="submission" date="2012-10" db="EMBL/GenBank/DDBJ databases">
        <title>Genome sequencing and analysis of entomopathogenic fungi Beauveria bassiana D1-5.</title>
        <authorList>
            <person name="Li Q."/>
            <person name="Wang L."/>
            <person name="Zhang Z."/>
            <person name="Wang Q."/>
            <person name="Ren J."/>
            <person name="Wang M."/>
            <person name="Xu W."/>
            <person name="Wang J."/>
            <person name="Lu Y."/>
            <person name="Du Q."/>
            <person name="Sun Z."/>
        </authorList>
    </citation>
    <scope>NUCLEOTIDE SEQUENCE [LARGE SCALE GENOMIC DNA]</scope>
    <source>
        <strain evidence="8 9">D1-5</strain>
    </source>
</reference>
<evidence type="ECO:0000313" key="9">
    <source>
        <dbReference type="Proteomes" id="UP000030106"/>
    </source>
</evidence>
<evidence type="ECO:0000256" key="3">
    <source>
        <dbReference type="ARBA" id="ARBA00022630"/>
    </source>
</evidence>
<protein>
    <submittedName>
        <fullName evidence="8">Putative nitronate monooxygenase</fullName>
    </submittedName>
</protein>
<evidence type="ECO:0000313" key="8">
    <source>
        <dbReference type="EMBL" id="KGQ13358.1"/>
    </source>
</evidence>
<gene>
    <name evidence="8" type="ORF">BBAD15_g894</name>
</gene>
<dbReference type="EMBL" id="ANFO01000044">
    <property type="protein sequence ID" value="KGQ13358.1"/>
    <property type="molecule type" value="Genomic_DNA"/>
</dbReference>
<dbReference type="HOGENOM" id="CLU_038732_5_1_1"/>
<dbReference type="SUPFAM" id="SSF51412">
    <property type="entry name" value="Inosine monophosphate dehydrogenase (IMPDH)"/>
    <property type="match status" value="1"/>
</dbReference>
<dbReference type="AlphaFoldDB" id="A0A0A2W0D1"/>
<comment type="caution">
    <text evidence="8">The sequence shown here is derived from an EMBL/GenBank/DDBJ whole genome shotgun (WGS) entry which is preliminary data.</text>
</comment>
<dbReference type="InterPro" id="IPR004136">
    <property type="entry name" value="NMO"/>
</dbReference>
<keyword evidence="5" id="KW-0547">Nucleotide-binding</keyword>
<comment type="cofactor">
    <cofactor evidence="1">
        <name>FMN</name>
        <dbReference type="ChEBI" id="CHEBI:58210"/>
    </cofactor>
</comment>
<dbReference type="FunFam" id="3.20.20.70:FF:000154">
    <property type="entry name" value="Probable nitronate monooxygenase"/>
    <property type="match status" value="1"/>
</dbReference>
<dbReference type="Proteomes" id="UP000030106">
    <property type="component" value="Unassembled WGS sequence"/>
</dbReference>
<evidence type="ECO:0000256" key="7">
    <source>
        <dbReference type="ARBA" id="ARBA00023033"/>
    </source>
</evidence>
<dbReference type="GO" id="GO:0018580">
    <property type="term" value="F:nitronate monooxygenase activity"/>
    <property type="evidence" value="ECO:0007669"/>
    <property type="project" value="InterPro"/>
</dbReference>
<name>A0A0A2W0D1_BEABA</name>
<keyword evidence="6" id="KW-0560">Oxidoreductase</keyword>
<keyword evidence="3" id="KW-0285">Flavoprotein</keyword>
<evidence type="ECO:0000256" key="6">
    <source>
        <dbReference type="ARBA" id="ARBA00023002"/>
    </source>
</evidence>
<evidence type="ECO:0000256" key="5">
    <source>
        <dbReference type="ARBA" id="ARBA00022741"/>
    </source>
</evidence>
<organism evidence="8 9">
    <name type="scientific">Beauveria bassiana D1-5</name>
    <dbReference type="NCBI Taxonomy" id="1245745"/>
    <lineage>
        <taxon>Eukaryota</taxon>
        <taxon>Fungi</taxon>
        <taxon>Dikarya</taxon>
        <taxon>Ascomycota</taxon>
        <taxon>Pezizomycotina</taxon>
        <taxon>Sordariomycetes</taxon>
        <taxon>Hypocreomycetidae</taxon>
        <taxon>Hypocreales</taxon>
        <taxon>Cordycipitaceae</taxon>
        <taxon>Beauveria</taxon>
    </lineage>
</organism>
<proteinExistence type="inferred from homology"/>
<dbReference type="PANTHER" id="PTHR42747:SF3">
    <property type="entry name" value="NITRONATE MONOOXYGENASE-RELATED"/>
    <property type="match status" value="1"/>
</dbReference>
<evidence type="ECO:0000256" key="4">
    <source>
        <dbReference type="ARBA" id="ARBA00022643"/>
    </source>
</evidence>
<dbReference type="Pfam" id="PF03060">
    <property type="entry name" value="NMO"/>
    <property type="match status" value="1"/>
</dbReference>
<sequence length="351" mass="37241">MFRSLTQLLAIDYPIIQAPMAGVSTPELAAAVSNAGGLGSLGVGASSVGQARAAILKTQALTSRPFNVNLFCHQPAKRDPALEQAWIESLRPLFAGFGGTPPETLSEIYQSFIGHEAMLEMLLETAPAAVSFHFGVPEREVVQAFRDKGIVTLATATRPEEALQIQANGVDVIVAQGFEAGGHRGMFDNKALDTQLSTFALVQLLKTQVDLPVVAAGAMMDGAGIHAMLSLGADAVQLGTAFLLCPESAADEGYRQRLKSSRSHRTEMTHAISGRAARSLDNDYCRHGRSTGQHAVPAYPVAYDIGKALASLAKNHGHHGYSAHWAGQGVNLIREMPAAELLQTLVREAGL</sequence>
<keyword evidence="4" id="KW-0288">FMN</keyword>
<dbReference type="InterPro" id="IPR013785">
    <property type="entry name" value="Aldolase_TIM"/>
</dbReference>
<dbReference type="Gene3D" id="3.20.20.70">
    <property type="entry name" value="Aldolase class I"/>
    <property type="match status" value="1"/>
</dbReference>
<dbReference type="STRING" id="1245745.A0A0A2W0D1"/>
<dbReference type="CDD" id="cd04730">
    <property type="entry name" value="NPD_like"/>
    <property type="match status" value="1"/>
</dbReference>
<keyword evidence="7 8" id="KW-0503">Monooxygenase</keyword>
<comment type="similarity">
    <text evidence="2">Belongs to the nitronate monooxygenase family. NMO class I subfamily.</text>
</comment>
<accession>A0A0A2W0D1</accession>
<evidence type="ECO:0000256" key="2">
    <source>
        <dbReference type="ARBA" id="ARBA00009881"/>
    </source>
</evidence>